<evidence type="ECO:0000313" key="3">
    <source>
        <dbReference type="Proteomes" id="UP000269721"/>
    </source>
</evidence>
<reference evidence="3" key="1">
    <citation type="journal article" date="2018" name="Nat. Microbiol.">
        <title>Leveraging single-cell genomics to expand the fungal tree of life.</title>
        <authorList>
            <person name="Ahrendt S.R."/>
            <person name="Quandt C.A."/>
            <person name="Ciobanu D."/>
            <person name="Clum A."/>
            <person name="Salamov A."/>
            <person name="Andreopoulos B."/>
            <person name="Cheng J.F."/>
            <person name="Woyke T."/>
            <person name="Pelin A."/>
            <person name="Henrissat B."/>
            <person name="Reynolds N.K."/>
            <person name="Benny G.L."/>
            <person name="Smith M.E."/>
            <person name="James T.Y."/>
            <person name="Grigoriev I.V."/>
        </authorList>
    </citation>
    <scope>NUCLEOTIDE SEQUENCE [LARGE SCALE GENOMIC DNA]</scope>
</reference>
<evidence type="ECO:0000256" key="1">
    <source>
        <dbReference type="SAM" id="MobiDB-lite"/>
    </source>
</evidence>
<dbReference type="EMBL" id="KZ994459">
    <property type="protein sequence ID" value="RKO92886.1"/>
    <property type="molecule type" value="Genomic_DNA"/>
</dbReference>
<feature type="compositionally biased region" description="Basic and acidic residues" evidence="1">
    <location>
        <begin position="1"/>
        <end position="13"/>
    </location>
</feature>
<evidence type="ECO:0000313" key="2">
    <source>
        <dbReference type="EMBL" id="RKO92886.1"/>
    </source>
</evidence>
<keyword evidence="3" id="KW-1185">Reference proteome</keyword>
<sequence length="214" mass="23012">MHMRDARRSGEDRRHRRPSLIAPQAHLLSSSGLRDRLPCALRIASPVSSIRPGVFLSTSFWGVGLQASGQSLSLHSQLMQHPEESYDRDSRGVPIDPRPGATASYAAESSPGPCQIDIATLHSTATEIIVEAFLTQPHVQHPRVHVKAAFAAAATDVQLLTPAPAEWSGAVCADDGLQAQLRHSARPAGVAGGLSHPFLCRWSARGRVMVFAPR</sequence>
<gene>
    <name evidence="2" type="ORF">BDK51DRAFT_45805</name>
</gene>
<feature type="compositionally biased region" description="Basic and acidic residues" evidence="1">
    <location>
        <begin position="81"/>
        <end position="91"/>
    </location>
</feature>
<dbReference type="AlphaFoldDB" id="A0A4P9WPX7"/>
<accession>A0A4P9WPX7</accession>
<organism evidence="2 3">
    <name type="scientific">Blyttiomyces helicus</name>
    <dbReference type="NCBI Taxonomy" id="388810"/>
    <lineage>
        <taxon>Eukaryota</taxon>
        <taxon>Fungi</taxon>
        <taxon>Fungi incertae sedis</taxon>
        <taxon>Chytridiomycota</taxon>
        <taxon>Chytridiomycota incertae sedis</taxon>
        <taxon>Chytridiomycetes</taxon>
        <taxon>Chytridiomycetes incertae sedis</taxon>
        <taxon>Blyttiomyces</taxon>
    </lineage>
</organism>
<feature type="region of interest" description="Disordered" evidence="1">
    <location>
        <begin position="1"/>
        <end position="21"/>
    </location>
</feature>
<proteinExistence type="predicted"/>
<protein>
    <submittedName>
        <fullName evidence="2">Uncharacterized protein</fullName>
    </submittedName>
</protein>
<dbReference type="Proteomes" id="UP000269721">
    <property type="component" value="Unassembled WGS sequence"/>
</dbReference>
<feature type="region of interest" description="Disordered" evidence="1">
    <location>
        <begin position="76"/>
        <end position="109"/>
    </location>
</feature>
<name>A0A4P9WPX7_9FUNG</name>